<organism evidence="2 3">
    <name type="scientific">Phyllosticta citrichinensis</name>
    <dbReference type="NCBI Taxonomy" id="1130410"/>
    <lineage>
        <taxon>Eukaryota</taxon>
        <taxon>Fungi</taxon>
        <taxon>Dikarya</taxon>
        <taxon>Ascomycota</taxon>
        <taxon>Pezizomycotina</taxon>
        <taxon>Dothideomycetes</taxon>
        <taxon>Dothideomycetes incertae sedis</taxon>
        <taxon>Botryosphaeriales</taxon>
        <taxon>Phyllostictaceae</taxon>
        <taxon>Phyllosticta</taxon>
    </lineage>
</organism>
<dbReference type="EMBL" id="JBBWUH010000001">
    <property type="protein sequence ID" value="KAK8176904.1"/>
    <property type="molecule type" value="Genomic_DNA"/>
</dbReference>
<protein>
    <submittedName>
        <fullName evidence="2">Uncharacterized protein</fullName>
    </submittedName>
</protein>
<accession>A0ABR1Y4W6</accession>
<proteinExistence type="predicted"/>
<sequence>MTPSGSSAHLLCCSPHGKPRARLFRAKYLVPLNLLGSVSAAVVYALDRQPRALAPASQVNKKKKKKKKSRPPPWLQHDLPLQHRVIGLNLFLHVLLHYSSGADGQAADGRRQRRGSNVYVCALFESECLTRPPACPPARLPARCSPGLSACLPACLLPV</sequence>
<comment type="caution">
    <text evidence="2">The sequence shown here is derived from an EMBL/GenBank/DDBJ whole genome shotgun (WGS) entry which is preliminary data.</text>
</comment>
<feature type="region of interest" description="Disordered" evidence="1">
    <location>
        <begin position="55"/>
        <end position="76"/>
    </location>
</feature>
<dbReference type="Proteomes" id="UP001456524">
    <property type="component" value="Unassembled WGS sequence"/>
</dbReference>
<evidence type="ECO:0000313" key="2">
    <source>
        <dbReference type="EMBL" id="KAK8176904.1"/>
    </source>
</evidence>
<evidence type="ECO:0000256" key="1">
    <source>
        <dbReference type="SAM" id="MobiDB-lite"/>
    </source>
</evidence>
<reference evidence="2 3" key="1">
    <citation type="journal article" date="2022" name="G3 (Bethesda)">
        <title>Enemy or ally: a genomic approach to elucidate the lifestyle of Phyllosticta citrichinaensis.</title>
        <authorList>
            <person name="Buijs V.A."/>
            <person name="Groenewald J.Z."/>
            <person name="Haridas S."/>
            <person name="LaButti K.M."/>
            <person name="Lipzen A."/>
            <person name="Martin F.M."/>
            <person name="Barry K."/>
            <person name="Grigoriev I.V."/>
            <person name="Crous P.W."/>
            <person name="Seidl M.F."/>
        </authorList>
    </citation>
    <scope>NUCLEOTIDE SEQUENCE [LARGE SCALE GENOMIC DNA]</scope>
    <source>
        <strain evidence="2 3">CBS 129764</strain>
    </source>
</reference>
<name>A0ABR1Y4W6_9PEZI</name>
<gene>
    <name evidence="2" type="ORF">IWX90DRAFT_1821</name>
</gene>
<keyword evidence="3" id="KW-1185">Reference proteome</keyword>
<evidence type="ECO:0000313" key="3">
    <source>
        <dbReference type="Proteomes" id="UP001456524"/>
    </source>
</evidence>
<feature type="compositionally biased region" description="Basic residues" evidence="1">
    <location>
        <begin position="60"/>
        <end position="70"/>
    </location>
</feature>